<dbReference type="InterPro" id="IPR032675">
    <property type="entry name" value="LRR_dom_sf"/>
</dbReference>
<keyword evidence="17" id="KW-0479">Metal-binding</keyword>
<keyword evidence="8" id="KW-0732">Signal</keyword>
<keyword evidence="7 20" id="KW-0812">Transmembrane</keyword>
<reference evidence="22" key="1">
    <citation type="journal article" date="2023" name="Nat. Commun.">
        <title>Diploid and tetraploid genomes of Acorus and the evolution of monocots.</title>
        <authorList>
            <person name="Ma L."/>
            <person name="Liu K.W."/>
            <person name="Li Z."/>
            <person name="Hsiao Y.Y."/>
            <person name="Qi Y."/>
            <person name="Fu T."/>
            <person name="Tang G.D."/>
            <person name="Zhang D."/>
            <person name="Sun W.H."/>
            <person name="Liu D.K."/>
            <person name="Li Y."/>
            <person name="Chen G.Z."/>
            <person name="Liu X.D."/>
            <person name="Liao X.Y."/>
            <person name="Jiang Y.T."/>
            <person name="Yu X."/>
            <person name="Hao Y."/>
            <person name="Huang J."/>
            <person name="Zhao X.W."/>
            <person name="Ke S."/>
            <person name="Chen Y.Y."/>
            <person name="Wu W.L."/>
            <person name="Hsu J.L."/>
            <person name="Lin Y.F."/>
            <person name="Huang M.D."/>
            <person name="Li C.Y."/>
            <person name="Huang L."/>
            <person name="Wang Z.W."/>
            <person name="Zhao X."/>
            <person name="Zhong W.Y."/>
            <person name="Peng D.H."/>
            <person name="Ahmad S."/>
            <person name="Lan S."/>
            <person name="Zhang J.S."/>
            <person name="Tsai W.C."/>
            <person name="Van de Peer Y."/>
            <person name="Liu Z.J."/>
        </authorList>
    </citation>
    <scope>NUCLEOTIDE SEQUENCE</scope>
    <source>
        <strain evidence="22">SCP</strain>
    </source>
</reference>
<dbReference type="SMART" id="SM00220">
    <property type="entry name" value="S_TKc"/>
    <property type="match status" value="1"/>
</dbReference>
<protein>
    <recommendedName>
        <fullName evidence="21">Protein kinase domain-containing protein</fullName>
    </recommendedName>
</protein>
<keyword evidence="6" id="KW-0808">Transferase</keyword>
<keyword evidence="3" id="KW-1003">Cell membrane</keyword>
<dbReference type="PRINTS" id="PR00019">
    <property type="entry name" value="LEURICHRPT"/>
</dbReference>
<dbReference type="PROSITE" id="PS50011">
    <property type="entry name" value="PROTEIN_KINASE_DOM"/>
    <property type="match status" value="1"/>
</dbReference>
<accession>A0AAV9ASG6</accession>
<dbReference type="Proteomes" id="UP001179952">
    <property type="component" value="Unassembled WGS sequence"/>
</dbReference>
<dbReference type="FunFam" id="3.80.10.10:FF:000270">
    <property type="entry name" value="Putative LRR receptor-like serine/threonine-protein kinase"/>
    <property type="match status" value="1"/>
</dbReference>
<dbReference type="EMBL" id="JAUJYN010000007">
    <property type="protein sequence ID" value="KAK1267314.1"/>
    <property type="molecule type" value="Genomic_DNA"/>
</dbReference>
<dbReference type="GO" id="GO:0005506">
    <property type="term" value="F:iron ion binding"/>
    <property type="evidence" value="ECO:0007669"/>
    <property type="project" value="InterPro"/>
</dbReference>
<dbReference type="SUPFAM" id="SSF56112">
    <property type="entry name" value="Protein kinase-like (PK-like)"/>
    <property type="match status" value="1"/>
</dbReference>
<dbReference type="Pfam" id="PF00069">
    <property type="entry name" value="Pkinase"/>
    <property type="match status" value="1"/>
</dbReference>
<keyword evidence="17" id="KW-0408">Iron</keyword>
<keyword evidence="16" id="KW-0325">Glycoprotein</keyword>
<keyword evidence="5" id="KW-0433">Leucine-rich repeat</keyword>
<dbReference type="Pfam" id="PF00067">
    <property type="entry name" value="p450"/>
    <property type="match status" value="2"/>
</dbReference>
<gene>
    <name evidence="22" type="ORF">QJS04_geneDACA000178</name>
</gene>
<evidence type="ECO:0000256" key="8">
    <source>
        <dbReference type="ARBA" id="ARBA00022729"/>
    </source>
</evidence>
<dbReference type="FunFam" id="3.30.200.20:FF:000748">
    <property type="entry name" value="LRR receptor-like serine/threonine-protein kinase RCH1"/>
    <property type="match status" value="1"/>
</dbReference>
<name>A0AAV9ASG6_ACOGR</name>
<keyword evidence="10 18" id="KW-0547">Nucleotide-binding</keyword>
<dbReference type="FunFam" id="3.80.10.10:FF:000400">
    <property type="entry name" value="Nuclear pore complex protein NUP107"/>
    <property type="match status" value="1"/>
</dbReference>
<comment type="similarity">
    <text evidence="2">Belongs to the protein kinase superfamily. Ser/Thr protein kinase family.</text>
</comment>
<dbReference type="PRINTS" id="PR00385">
    <property type="entry name" value="P450"/>
</dbReference>
<dbReference type="PANTHER" id="PTHR27000">
    <property type="entry name" value="LEUCINE-RICH REPEAT RECEPTOR-LIKE PROTEIN KINASE FAMILY PROTEIN-RELATED"/>
    <property type="match status" value="1"/>
</dbReference>
<dbReference type="Pfam" id="PF00560">
    <property type="entry name" value="LRR_1"/>
    <property type="match status" value="7"/>
</dbReference>
<dbReference type="PROSITE" id="PS00107">
    <property type="entry name" value="PROTEIN_KINASE_ATP"/>
    <property type="match status" value="1"/>
</dbReference>
<evidence type="ECO:0000256" key="11">
    <source>
        <dbReference type="ARBA" id="ARBA00022777"/>
    </source>
</evidence>
<comment type="cofactor">
    <cofactor evidence="17">
        <name>heme</name>
        <dbReference type="ChEBI" id="CHEBI:30413"/>
    </cofactor>
</comment>
<keyword evidence="17" id="KW-0349">Heme</keyword>
<comment type="subcellular location">
    <subcellularLocation>
        <location evidence="1">Cell membrane</location>
        <topology evidence="1">Single-pass type I membrane protein</topology>
    </subcellularLocation>
</comment>
<evidence type="ECO:0000256" key="6">
    <source>
        <dbReference type="ARBA" id="ARBA00022679"/>
    </source>
</evidence>
<evidence type="ECO:0000313" key="22">
    <source>
        <dbReference type="EMBL" id="KAK1267314.1"/>
    </source>
</evidence>
<dbReference type="FunFam" id="3.80.10.10:FF:000356">
    <property type="entry name" value="LRR receptor-like serine/threonine-protein kinase"/>
    <property type="match status" value="1"/>
</dbReference>
<keyword evidence="14 20" id="KW-0472">Membrane</keyword>
<dbReference type="InterPro" id="IPR001611">
    <property type="entry name" value="Leu-rich_rpt"/>
</dbReference>
<feature type="compositionally biased region" description="Acidic residues" evidence="19">
    <location>
        <begin position="1256"/>
        <end position="1265"/>
    </location>
</feature>
<dbReference type="PANTHER" id="PTHR27000:SF290">
    <property type="entry name" value="LRR RECEPTOR-LIKE SERINE_THREONINE-PROTEIN KINASE RGI2"/>
    <property type="match status" value="1"/>
</dbReference>
<evidence type="ECO:0000256" key="1">
    <source>
        <dbReference type="ARBA" id="ARBA00004251"/>
    </source>
</evidence>
<dbReference type="InterPro" id="IPR000719">
    <property type="entry name" value="Prot_kinase_dom"/>
</dbReference>
<evidence type="ECO:0000256" key="20">
    <source>
        <dbReference type="SAM" id="Phobius"/>
    </source>
</evidence>
<feature type="region of interest" description="Disordered" evidence="19">
    <location>
        <begin position="1248"/>
        <end position="1267"/>
    </location>
</feature>
<evidence type="ECO:0000256" key="16">
    <source>
        <dbReference type="ARBA" id="ARBA00023180"/>
    </source>
</evidence>
<dbReference type="CDD" id="cd11046">
    <property type="entry name" value="CYP97"/>
    <property type="match status" value="1"/>
</dbReference>
<keyword evidence="12 18" id="KW-0067">ATP-binding</keyword>
<dbReference type="InterPro" id="IPR008271">
    <property type="entry name" value="Ser/Thr_kinase_AS"/>
</dbReference>
<dbReference type="InterPro" id="IPR001128">
    <property type="entry name" value="Cyt_P450"/>
</dbReference>
<keyword evidence="9" id="KW-0677">Repeat</keyword>
<evidence type="ECO:0000256" key="10">
    <source>
        <dbReference type="ARBA" id="ARBA00022741"/>
    </source>
</evidence>
<evidence type="ECO:0000256" key="4">
    <source>
        <dbReference type="ARBA" id="ARBA00022527"/>
    </source>
</evidence>
<dbReference type="PROSITE" id="PS00086">
    <property type="entry name" value="CYTOCHROME_P450"/>
    <property type="match status" value="1"/>
</dbReference>
<dbReference type="GO" id="GO:0004497">
    <property type="term" value="F:monooxygenase activity"/>
    <property type="evidence" value="ECO:0007669"/>
    <property type="project" value="InterPro"/>
</dbReference>
<dbReference type="InterPro" id="IPR036396">
    <property type="entry name" value="Cyt_P450_sf"/>
</dbReference>
<evidence type="ECO:0000313" key="23">
    <source>
        <dbReference type="Proteomes" id="UP001179952"/>
    </source>
</evidence>
<dbReference type="SUPFAM" id="SSF52047">
    <property type="entry name" value="RNI-like"/>
    <property type="match status" value="1"/>
</dbReference>
<reference evidence="22" key="2">
    <citation type="submission" date="2023-06" db="EMBL/GenBank/DDBJ databases">
        <authorList>
            <person name="Ma L."/>
            <person name="Liu K.-W."/>
            <person name="Li Z."/>
            <person name="Hsiao Y.-Y."/>
            <person name="Qi Y."/>
            <person name="Fu T."/>
            <person name="Tang G."/>
            <person name="Zhang D."/>
            <person name="Sun W.-H."/>
            <person name="Liu D.-K."/>
            <person name="Li Y."/>
            <person name="Chen G.-Z."/>
            <person name="Liu X.-D."/>
            <person name="Liao X.-Y."/>
            <person name="Jiang Y.-T."/>
            <person name="Yu X."/>
            <person name="Hao Y."/>
            <person name="Huang J."/>
            <person name="Zhao X.-W."/>
            <person name="Ke S."/>
            <person name="Chen Y.-Y."/>
            <person name="Wu W.-L."/>
            <person name="Hsu J.-L."/>
            <person name="Lin Y.-F."/>
            <person name="Huang M.-D."/>
            <person name="Li C.-Y."/>
            <person name="Huang L."/>
            <person name="Wang Z.-W."/>
            <person name="Zhao X."/>
            <person name="Zhong W.-Y."/>
            <person name="Peng D.-H."/>
            <person name="Ahmad S."/>
            <person name="Lan S."/>
            <person name="Zhang J.-S."/>
            <person name="Tsai W.-C."/>
            <person name="Van De Peer Y."/>
            <person name="Liu Z.-J."/>
        </authorList>
    </citation>
    <scope>NUCLEOTIDE SEQUENCE</scope>
    <source>
        <strain evidence="22">SCP</strain>
        <tissue evidence="22">Leaves</tissue>
    </source>
</reference>
<feature type="binding site" description="axial binding residue" evidence="17">
    <location>
        <position position="470"/>
    </location>
    <ligand>
        <name>heme</name>
        <dbReference type="ChEBI" id="CHEBI:30413"/>
    </ligand>
    <ligandPart>
        <name>Fe</name>
        <dbReference type="ChEBI" id="CHEBI:18248"/>
    </ligandPart>
</feature>
<evidence type="ECO:0000256" key="3">
    <source>
        <dbReference type="ARBA" id="ARBA00022475"/>
    </source>
</evidence>
<dbReference type="FunFam" id="3.80.10.10:FF:000041">
    <property type="entry name" value="LRR receptor-like serine/threonine-protein kinase ERECTA"/>
    <property type="match status" value="1"/>
</dbReference>
<dbReference type="InterPro" id="IPR002401">
    <property type="entry name" value="Cyt_P450_E_grp-I"/>
</dbReference>
<keyword evidence="11" id="KW-0418">Kinase</keyword>
<proteinExistence type="inferred from homology"/>
<keyword evidence="23" id="KW-1185">Reference proteome</keyword>
<dbReference type="Gene3D" id="1.10.630.10">
    <property type="entry name" value="Cytochrome P450"/>
    <property type="match status" value="1"/>
</dbReference>
<dbReference type="Gene3D" id="3.30.200.20">
    <property type="entry name" value="Phosphorylase Kinase, domain 1"/>
    <property type="match status" value="1"/>
</dbReference>
<evidence type="ECO:0000256" key="9">
    <source>
        <dbReference type="ARBA" id="ARBA00022737"/>
    </source>
</evidence>
<dbReference type="InterPro" id="IPR013210">
    <property type="entry name" value="LRR_N_plant-typ"/>
</dbReference>
<feature type="transmembrane region" description="Helical" evidence="20">
    <location>
        <begin position="1223"/>
        <end position="1242"/>
    </location>
</feature>
<dbReference type="InterPro" id="IPR003591">
    <property type="entry name" value="Leu-rich_rpt_typical-subtyp"/>
</dbReference>
<evidence type="ECO:0000256" key="17">
    <source>
        <dbReference type="PIRSR" id="PIRSR602401-1"/>
    </source>
</evidence>
<evidence type="ECO:0000256" key="18">
    <source>
        <dbReference type="PROSITE-ProRule" id="PRU10141"/>
    </source>
</evidence>
<dbReference type="InterPro" id="IPR011009">
    <property type="entry name" value="Kinase-like_dom_sf"/>
</dbReference>
<evidence type="ECO:0000256" key="14">
    <source>
        <dbReference type="ARBA" id="ARBA00023136"/>
    </source>
</evidence>
<keyword evidence="13 20" id="KW-1133">Transmembrane helix</keyword>
<evidence type="ECO:0000256" key="2">
    <source>
        <dbReference type="ARBA" id="ARBA00008684"/>
    </source>
</evidence>
<dbReference type="GO" id="GO:0016705">
    <property type="term" value="F:oxidoreductase activity, acting on paired donors, with incorporation or reduction of molecular oxygen"/>
    <property type="evidence" value="ECO:0007669"/>
    <property type="project" value="InterPro"/>
</dbReference>
<feature type="binding site" evidence="18">
    <location>
        <position position="1320"/>
    </location>
    <ligand>
        <name>ATP</name>
        <dbReference type="ChEBI" id="CHEBI:30616"/>
    </ligand>
</feature>
<comment type="caution">
    <text evidence="22">The sequence shown here is derived from an EMBL/GenBank/DDBJ whole genome shotgun (WGS) entry which is preliminary data.</text>
</comment>
<dbReference type="PROSITE" id="PS51450">
    <property type="entry name" value="LRR"/>
    <property type="match status" value="1"/>
</dbReference>
<organism evidence="22 23">
    <name type="scientific">Acorus gramineus</name>
    <name type="common">Dwarf sweet flag</name>
    <dbReference type="NCBI Taxonomy" id="55184"/>
    <lineage>
        <taxon>Eukaryota</taxon>
        <taxon>Viridiplantae</taxon>
        <taxon>Streptophyta</taxon>
        <taxon>Embryophyta</taxon>
        <taxon>Tracheophyta</taxon>
        <taxon>Spermatophyta</taxon>
        <taxon>Magnoliopsida</taxon>
        <taxon>Liliopsida</taxon>
        <taxon>Acoraceae</taxon>
        <taxon>Acorus</taxon>
    </lineage>
</organism>
<evidence type="ECO:0000256" key="12">
    <source>
        <dbReference type="ARBA" id="ARBA00022840"/>
    </source>
</evidence>
<keyword evidence="15" id="KW-0675">Receptor</keyword>
<dbReference type="FunFam" id="1.10.510.10:FF:000276">
    <property type="entry name" value="LRR receptor-like serine/threonine-protein kinase RCH1"/>
    <property type="match status" value="1"/>
</dbReference>
<evidence type="ECO:0000256" key="5">
    <source>
        <dbReference type="ARBA" id="ARBA00022614"/>
    </source>
</evidence>
<dbReference type="InterPro" id="IPR017441">
    <property type="entry name" value="Protein_kinase_ATP_BS"/>
</dbReference>
<evidence type="ECO:0000256" key="15">
    <source>
        <dbReference type="ARBA" id="ARBA00023170"/>
    </source>
</evidence>
<dbReference type="GO" id="GO:0005886">
    <property type="term" value="C:plasma membrane"/>
    <property type="evidence" value="ECO:0007669"/>
    <property type="project" value="UniProtKB-SubCell"/>
</dbReference>
<dbReference type="Gene3D" id="1.10.510.10">
    <property type="entry name" value="Transferase(Phosphotransferase) domain 1"/>
    <property type="match status" value="1"/>
</dbReference>
<evidence type="ECO:0000259" key="21">
    <source>
        <dbReference type="PROSITE" id="PS50011"/>
    </source>
</evidence>
<evidence type="ECO:0000256" key="19">
    <source>
        <dbReference type="SAM" id="MobiDB-lite"/>
    </source>
</evidence>
<keyword evidence="4" id="KW-0723">Serine/threonine-protein kinase</keyword>
<dbReference type="InterPro" id="IPR017972">
    <property type="entry name" value="Cyt_P450_CS"/>
</dbReference>
<dbReference type="SUPFAM" id="SSF48264">
    <property type="entry name" value="Cytochrome P450"/>
    <property type="match status" value="1"/>
</dbReference>
<dbReference type="SMART" id="SM00369">
    <property type="entry name" value="LRR_TYP"/>
    <property type="match status" value="7"/>
</dbReference>
<dbReference type="Gene3D" id="3.80.10.10">
    <property type="entry name" value="Ribonuclease Inhibitor"/>
    <property type="match status" value="4"/>
</dbReference>
<feature type="domain" description="Protein kinase" evidence="21">
    <location>
        <begin position="1291"/>
        <end position="1577"/>
    </location>
</feature>
<dbReference type="GO" id="GO:0020037">
    <property type="term" value="F:heme binding"/>
    <property type="evidence" value="ECO:0007669"/>
    <property type="project" value="InterPro"/>
</dbReference>
<evidence type="ECO:0000256" key="7">
    <source>
        <dbReference type="ARBA" id="ARBA00022692"/>
    </source>
</evidence>
<sequence>MASTASMLQLPTLPTKFFHPKRSFQAKVTRQSNGSRFRRIACSSSNGRGPIDEDGVKKVEKLIEKKKKRDELTARIASGEFTVQQYGWVSQLRRGLLKIGVPKVFLEPLFGRDSDDGFLEIPQVSGSIRAVGGQPFFIPLYELFLSYGGLFRLTFGPKSFLIVSDSSIAKHILRDNARAYSKGILAEILEFVMGTGLIPAEEQVWRVRRRAIVPALHQKYVAAMIGLFGEATDRLCQKLDAAASDGEDVEMESLFSRLTLDVIGKAVFNYDFDSLSNDTGIVERMVDQEELQFHEEYMNEKDPSILHFLLASGDDVSSKQLRDDLMTMLIAGHETSAAVLTWTFYLLSKEPGVLSKLQDEVDSVLGDRFPSVDDMKKLKYTSRVISESLRLYPQPPVLIRRSLENDILGKFPIKRGEDIFISVWNLHHCPNHWVDAEAFNPERWPLDGPNPNEINQNFSYLPFGGGQRKCIGDMFASFETNVAVAMLVRRFNFQMAVGAPPVGMTTGATIHTTEGIKMTITRRTRPPIIPTLETKTVVVDGDRTLSSSAAGAAASSEREENPESVSLLSWVRNTTSTAFPDWNPSDPNPCNWTHITCSPQNVVTQITIQSIQLALPLPSTLLSSLPHLTKLVVSGANLTGPIPDSVGSALSLTLLDLSSNSLTGPIPASLGRLKKLESLFLYDNRLTGPIPPELGGLTSLTELRAGGNRDLSGPIPPELSYCAGLTTLGLADTKISGEIPPELGRLKKLQTLSVYTAMLTGGIPPELGNCSELVNLYLYENSLSGPIPKELGRLSKLSKVLLWQNGLAGEIPEEMGNCTNLVMIDLSINTISGAIPDSFGRLSLLEELLLSDNNVSGSIPSFLSNLTQLSQLQLDTNQVSGLIPPEIGSLTSLTVFFAWDNQLEGSIPSSLANCASLQALDLSHNRLTGSIPPGLFLLRNLTKLLLLSNDLSGPIPPEIGRCASLVRLRLGDNRIGGAIPKEIGGLTALDFLDLSNNRLIGPVPEDIGNCTGLQMVNLCNNTLDDPLPSSLSFLTGLQILDASLNRFTGSIPDGLGRLISLNKLILFGNSLSGPIPASLGHCSGLQLLDLGNNRLSGAIPDELCRIEGLDIALNLSMNSLSGPVPPGMASLDKLSVLDLSYNALSGGLTPLAGLVNLVVLNISHNNFTGYLPDTKLFRQLSATDLAGNDGLCTRGGDVCFVEFDGDGMNSVSREHARLRKVKVAIALLITMVVAMILAMLGIMRARSGQRTRGGGEGDEESSEAEGGEKWPWQFTPFQKLSFSVDKVVRRLVDANVIGKGCSGVVYRVDVDNGETIAVKKLWPSSAGAAGKKDDVRDSFSAEVRTLGTIRHKNIVRFLGCCRNKNTRLLMYDYMENGSLGGLLHERAGVSLKWDIRYRIVLGAAQGLAYLHHDCAPPIVHRDIKANNILIGLDYEPYIADFGLAKLVDGEGDFGRSSNTVAGSYGYIAPEYGYMMKITEKSDVYSFGVVVLEVLTGKQPIDPTIPDGVHVVDWVRRSWRGGCASSVEVLDPSLRGRTESEVEEMVQVLGVAFLCVNPSPDERPTMKDVAAMLKEIRMEREEYAKVDVLLKGSSSSSSLCRNNVSNNSFSAVTSLYSSSSKAN</sequence>
<dbReference type="Pfam" id="PF08263">
    <property type="entry name" value="LRRNT_2"/>
    <property type="match status" value="1"/>
</dbReference>
<dbReference type="GO" id="GO:0005524">
    <property type="term" value="F:ATP binding"/>
    <property type="evidence" value="ECO:0007669"/>
    <property type="project" value="UniProtKB-UniRule"/>
</dbReference>
<dbReference type="GO" id="GO:0001653">
    <property type="term" value="F:peptide receptor activity"/>
    <property type="evidence" value="ECO:0007669"/>
    <property type="project" value="UniProtKB-ARBA"/>
</dbReference>
<dbReference type="SUPFAM" id="SSF52058">
    <property type="entry name" value="L domain-like"/>
    <property type="match status" value="1"/>
</dbReference>
<dbReference type="GO" id="GO:0004674">
    <property type="term" value="F:protein serine/threonine kinase activity"/>
    <property type="evidence" value="ECO:0007669"/>
    <property type="project" value="UniProtKB-KW"/>
</dbReference>
<dbReference type="PRINTS" id="PR00463">
    <property type="entry name" value="EP450I"/>
</dbReference>
<evidence type="ECO:0000256" key="13">
    <source>
        <dbReference type="ARBA" id="ARBA00022989"/>
    </source>
</evidence>
<dbReference type="FunFam" id="3.80.10.10:FF:000393">
    <property type="entry name" value="LRR receptor-like serine/threonine-protein kinase RCH1"/>
    <property type="match status" value="1"/>
</dbReference>
<dbReference type="PROSITE" id="PS00108">
    <property type="entry name" value="PROTEIN_KINASE_ST"/>
    <property type="match status" value="1"/>
</dbReference>